<proteinExistence type="predicted"/>
<accession>A0A9D2Q8U2</accession>
<gene>
    <name evidence="1" type="ORF">H9697_06425</name>
</gene>
<protein>
    <submittedName>
        <fullName evidence="1">3-isopropylmalate dehydrogenase</fullName>
    </submittedName>
</protein>
<reference evidence="1" key="1">
    <citation type="journal article" date="2021" name="PeerJ">
        <title>Extensive microbial diversity within the chicken gut microbiome revealed by metagenomics and culture.</title>
        <authorList>
            <person name="Gilroy R."/>
            <person name="Ravi A."/>
            <person name="Getino M."/>
            <person name="Pursley I."/>
            <person name="Horton D.L."/>
            <person name="Alikhan N.F."/>
            <person name="Baker D."/>
            <person name="Gharbi K."/>
            <person name="Hall N."/>
            <person name="Watson M."/>
            <person name="Adriaenssens E.M."/>
            <person name="Foster-Nyarko E."/>
            <person name="Jarju S."/>
            <person name="Secka A."/>
            <person name="Antonio M."/>
            <person name="Oren A."/>
            <person name="Chaudhuri R.R."/>
            <person name="La Ragione R."/>
            <person name="Hildebrand F."/>
            <person name="Pallen M.J."/>
        </authorList>
    </citation>
    <scope>NUCLEOTIDE SEQUENCE</scope>
    <source>
        <strain evidence="1">CHK196-7946</strain>
    </source>
</reference>
<dbReference type="AlphaFoldDB" id="A0A9D2Q8U2"/>
<comment type="caution">
    <text evidence="1">The sequence shown here is derived from an EMBL/GenBank/DDBJ whole genome shotgun (WGS) entry which is preliminary data.</text>
</comment>
<dbReference type="EMBL" id="DWVY01000031">
    <property type="protein sequence ID" value="HJC74566.1"/>
    <property type="molecule type" value="Genomic_DNA"/>
</dbReference>
<reference evidence="1" key="2">
    <citation type="submission" date="2021-04" db="EMBL/GenBank/DDBJ databases">
        <authorList>
            <person name="Gilroy R."/>
        </authorList>
    </citation>
    <scope>NUCLEOTIDE SEQUENCE</scope>
    <source>
        <strain evidence="1">CHK196-7946</strain>
    </source>
</reference>
<evidence type="ECO:0000313" key="2">
    <source>
        <dbReference type="Proteomes" id="UP000823902"/>
    </source>
</evidence>
<evidence type="ECO:0000313" key="1">
    <source>
        <dbReference type="EMBL" id="HJC74566.1"/>
    </source>
</evidence>
<sequence length="284" mass="33352">MKNTKLQWHPAFSAALRITLQDELEYLEMWEEYLLSKKPLQMDILIIKKLKDVPIRKTIGRIFRKHNIIEYKSPGDSLSINDFYKVYGYACIYQSDTDRIKDVDPQELTLTFVCSRYPRNLLKHLESARRISTEYQGGGIYYLQGDPFPMQLLIVPELTDTENYWLQSMRTDLQAGKEIRKLMCEYEKHRKSKDYAAVMDLITRANWEQMEVEKRMCDALKELFAEELKEADSKGRTEGIQTGIQQGKREMIIAFLKAGAENKIIKEATGLSEEQIEEIRREME</sequence>
<name>A0A9D2Q8U2_9FIRM</name>
<organism evidence="1 2">
    <name type="scientific">Candidatus Mediterraneibacter faecavium</name>
    <dbReference type="NCBI Taxonomy" id="2838668"/>
    <lineage>
        <taxon>Bacteria</taxon>
        <taxon>Bacillati</taxon>
        <taxon>Bacillota</taxon>
        <taxon>Clostridia</taxon>
        <taxon>Lachnospirales</taxon>
        <taxon>Lachnospiraceae</taxon>
        <taxon>Mediterraneibacter</taxon>
    </lineage>
</organism>
<dbReference type="Proteomes" id="UP000823902">
    <property type="component" value="Unassembled WGS sequence"/>
</dbReference>